<keyword evidence="17" id="KW-1185">Reference proteome</keyword>
<evidence type="ECO:0000313" key="17">
    <source>
        <dbReference type="Proteomes" id="UP000295645"/>
    </source>
</evidence>
<dbReference type="EMBL" id="SMCS01000001">
    <property type="protein sequence ID" value="TCV97383.1"/>
    <property type="molecule type" value="Genomic_DNA"/>
</dbReference>
<comment type="subcellular location">
    <subcellularLocation>
        <location evidence="1 15">Cell inner membrane</location>
        <topology evidence="1 15">Peripheral membrane protein</topology>
        <orientation evidence="1 15">Cytoplasmic side</orientation>
    </subcellularLocation>
</comment>
<dbReference type="NCBIfam" id="NF002475">
    <property type="entry name" value="PRK01723.1"/>
    <property type="match status" value="1"/>
</dbReference>
<comment type="catalytic activity">
    <reaction evidence="14 15">
        <text>an alpha-Kdo-(2-&gt;6)-lipid IVA + ATP = a 4-O-phospho-alpha-Kdo-(2-&gt;6)-lipid IVA + ADP + H(+)</text>
        <dbReference type="Rhea" id="RHEA:74271"/>
        <dbReference type="ChEBI" id="CHEBI:15378"/>
        <dbReference type="ChEBI" id="CHEBI:30616"/>
        <dbReference type="ChEBI" id="CHEBI:176428"/>
        <dbReference type="ChEBI" id="CHEBI:193140"/>
        <dbReference type="ChEBI" id="CHEBI:456216"/>
        <dbReference type="EC" id="2.7.1.166"/>
    </reaction>
</comment>
<keyword evidence="9 15" id="KW-0418">Kinase</keyword>
<keyword evidence="5 15" id="KW-1003">Cell membrane</keyword>
<dbReference type="Proteomes" id="UP000295645">
    <property type="component" value="Unassembled WGS sequence"/>
</dbReference>
<sequence>MQPGGRGGVAFIDTPAGEAALRHYRRGGLVAKLFGDRYLWTGRDRSRSVREFRLLAELQRRGLPVSPPLASRYVRHGLRYTADLITLKIPAATTLAECLASGDFDAALASRVGELVARFHRQGAWHADLNAHNILVNEAGLYLIDFDRGRLRTPAEGWRRANLARLHRSLLKLGAGKLASFEDKLWPVLVDHYEQAYAA</sequence>
<evidence type="ECO:0000256" key="4">
    <source>
        <dbReference type="ARBA" id="ARBA00011988"/>
    </source>
</evidence>
<organism evidence="16 17">
    <name type="scientific">Luteibacter rhizovicinus</name>
    <dbReference type="NCBI Taxonomy" id="242606"/>
    <lineage>
        <taxon>Bacteria</taxon>
        <taxon>Pseudomonadati</taxon>
        <taxon>Pseudomonadota</taxon>
        <taxon>Gammaproteobacteria</taxon>
        <taxon>Lysobacterales</taxon>
        <taxon>Rhodanobacteraceae</taxon>
        <taxon>Luteibacter</taxon>
    </lineage>
</organism>
<dbReference type="GO" id="GO:0009244">
    <property type="term" value="P:lipopolysaccharide core region biosynthetic process"/>
    <property type="evidence" value="ECO:0007669"/>
    <property type="project" value="UniProtKB-UniRule"/>
</dbReference>
<keyword evidence="8 15" id="KW-0547">Nucleotide-binding</keyword>
<feature type="active site" evidence="15">
    <location>
        <position position="128"/>
    </location>
</feature>
<dbReference type="InterPro" id="IPR022826">
    <property type="entry name" value="KDO_kinase"/>
</dbReference>
<dbReference type="GO" id="GO:0016773">
    <property type="term" value="F:phosphotransferase activity, alcohol group as acceptor"/>
    <property type="evidence" value="ECO:0007669"/>
    <property type="project" value="UniProtKB-UniRule"/>
</dbReference>
<dbReference type="EC" id="2.7.1.166" evidence="4 15"/>
<evidence type="ECO:0000256" key="15">
    <source>
        <dbReference type="HAMAP-Rule" id="MF_00521"/>
    </source>
</evidence>
<evidence type="ECO:0000256" key="5">
    <source>
        <dbReference type="ARBA" id="ARBA00022475"/>
    </source>
</evidence>
<dbReference type="Pfam" id="PF06293">
    <property type="entry name" value="Kdo"/>
    <property type="match status" value="1"/>
</dbReference>
<evidence type="ECO:0000256" key="3">
    <source>
        <dbReference type="ARBA" id="ARBA00010327"/>
    </source>
</evidence>
<keyword evidence="12 15" id="KW-0472">Membrane</keyword>
<comment type="pathway">
    <text evidence="2 15">Bacterial outer membrane biogenesis; LPS core biosynthesis.</text>
</comment>
<evidence type="ECO:0000256" key="10">
    <source>
        <dbReference type="ARBA" id="ARBA00022840"/>
    </source>
</evidence>
<comment type="function">
    <text evidence="15">Catalyzes the ATP-dependent phosphorylation of the 3-deoxy-D-manno-octulosonic acid (Kdo) residue in Kdo-lipid IV(A) at the 4-OH position.</text>
</comment>
<dbReference type="AlphaFoldDB" id="A0A4R3Z0X0"/>
<comment type="caution">
    <text evidence="16">The sequence shown here is derived from an EMBL/GenBank/DDBJ whole genome shotgun (WGS) entry which is preliminary data.</text>
</comment>
<name>A0A4R3Z0X0_9GAMM</name>
<evidence type="ECO:0000256" key="7">
    <source>
        <dbReference type="ARBA" id="ARBA00022679"/>
    </source>
</evidence>
<evidence type="ECO:0000256" key="9">
    <source>
        <dbReference type="ARBA" id="ARBA00022777"/>
    </source>
</evidence>
<reference evidence="16 17" key="1">
    <citation type="submission" date="2019-03" db="EMBL/GenBank/DDBJ databases">
        <title>Above-ground endophytic microbial communities from plants in different locations in the United States.</title>
        <authorList>
            <person name="Frank C."/>
        </authorList>
    </citation>
    <scope>NUCLEOTIDE SEQUENCE [LARGE SCALE GENOMIC DNA]</scope>
    <source>
        <strain evidence="16 17">LP_13_YM</strain>
    </source>
</reference>
<keyword evidence="6 15" id="KW-0997">Cell inner membrane</keyword>
<protein>
    <recommendedName>
        <fullName evidence="13 15">3-deoxy-D-manno-octulosonic acid kinase</fullName>
        <shortName evidence="15">Kdo kinase</shortName>
        <ecNumber evidence="4 15">2.7.1.166</ecNumber>
    </recommendedName>
</protein>
<keyword evidence="11 15" id="KW-0448">Lipopolysaccharide biosynthesis</keyword>
<keyword evidence="10 15" id="KW-0067">ATP-binding</keyword>
<evidence type="ECO:0000256" key="6">
    <source>
        <dbReference type="ARBA" id="ARBA00022519"/>
    </source>
</evidence>
<dbReference type="GO" id="GO:0005524">
    <property type="term" value="F:ATP binding"/>
    <property type="evidence" value="ECO:0007669"/>
    <property type="project" value="UniProtKB-UniRule"/>
</dbReference>
<evidence type="ECO:0000256" key="2">
    <source>
        <dbReference type="ARBA" id="ARBA00004713"/>
    </source>
</evidence>
<dbReference type="HAMAP" id="MF_00521">
    <property type="entry name" value="KDO_kinase"/>
    <property type="match status" value="1"/>
</dbReference>
<evidence type="ECO:0000256" key="8">
    <source>
        <dbReference type="ARBA" id="ARBA00022741"/>
    </source>
</evidence>
<dbReference type="SUPFAM" id="SSF56112">
    <property type="entry name" value="Protein kinase-like (PK-like)"/>
    <property type="match status" value="1"/>
</dbReference>
<proteinExistence type="inferred from homology"/>
<gene>
    <name evidence="15" type="primary">kdkA</name>
    <name evidence="16" type="ORF">EC912_101392</name>
</gene>
<evidence type="ECO:0000256" key="13">
    <source>
        <dbReference type="ARBA" id="ARBA00029511"/>
    </source>
</evidence>
<keyword evidence="7 15" id="KW-0808">Transferase</keyword>
<dbReference type="Gene3D" id="1.10.510.10">
    <property type="entry name" value="Transferase(Phosphotransferase) domain 1"/>
    <property type="match status" value="1"/>
</dbReference>
<dbReference type="UniPathway" id="UPA00958"/>
<accession>A0A4R3Z0X0</accession>
<evidence type="ECO:0000256" key="11">
    <source>
        <dbReference type="ARBA" id="ARBA00022985"/>
    </source>
</evidence>
<comment type="similarity">
    <text evidence="3 15">Belongs to the protein kinase superfamily. KdkA/RfaP family.</text>
</comment>
<evidence type="ECO:0000256" key="14">
    <source>
        <dbReference type="ARBA" id="ARBA00034417"/>
    </source>
</evidence>
<dbReference type="GO" id="GO:0005886">
    <property type="term" value="C:plasma membrane"/>
    <property type="evidence" value="ECO:0007669"/>
    <property type="project" value="UniProtKB-SubCell"/>
</dbReference>
<dbReference type="InterPro" id="IPR011009">
    <property type="entry name" value="Kinase-like_dom_sf"/>
</dbReference>
<evidence type="ECO:0000256" key="12">
    <source>
        <dbReference type="ARBA" id="ARBA00023136"/>
    </source>
</evidence>
<evidence type="ECO:0000256" key="1">
    <source>
        <dbReference type="ARBA" id="ARBA00004515"/>
    </source>
</evidence>
<dbReference type="GO" id="GO:0016301">
    <property type="term" value="F:kinase activity"/>
    <property type="evidence" value="ECO:0007669"/>
    <property type="project" value="UniProtKB-KW"/>
</dbReference>
<evidence type="ECO:0000313" key="16">
    <source>
        <dbReference type="EMBL" id="TCV97383.1"/>
    </source>
</evidence>